<protein>
    <submittedName>
        <fullName evidence="2">Jg22919 protein</fullName>
    </submittedName>
</protein>
<reference evidence="2" key="1">
    <citation type="submission" date="2022-03" db="EMBL/GenBank/DDBJ databases">
        <authorList>
            <person name="Lindestad O."/>
        </authorList>
    </citation>
    <scope>NUCLEOTIDE SEQUENCE</scope>
</reference>
<accession>A0A8S4QS68</accession>
<feature type="region of interest" description="Disordered" evidence="1">
    <location>
        <begin position="77"/>
        <end position="96"/>
    </location>
</feature>
<dbReference type="OrthoDB" id="7415605at2759"/>
<proteinExistence type="predicted"/>
<dbReference type="Proteomes" id="UP000838756">
    <property type="component" value="Unassembled WGS sequence"/>
</dbReference>
<sequence length="150" mass="16721">MYQHNPFPFALWAFDAEGVPSLVNAEEIMPANYAMNEFLLDIEVCQQSFESINRKYPKRISSAVSYELEGHKSIAPGLDDIGGKGGRRRPEGASCEDSDLGSYARLKTDIAPWQARPVDWRGVLEYASPVHRTGGDLVKTQFPHSTGFFP</sequence>
<name>A0A8S4QS68_9NEOP</name>
<dbReference type="AlphaFoldDB" id="A0A8S4QS68"/>
<dbReference type="EMBL" id="CAKXAJ010013319">
    <property type="protein sequence ID" value="CAH2215904.1"/>
    <property type="molecule type" value="Genomic_DNA"/>
</dbReference>
<evidence type="ECO:0000313" key="2">
    <source>
        <dbReference type="EMBL" id="CAH2215904.1"/>
    </source>
</evidence>
<evidence type="ECO:0000256" key="1">
    <source>
        <dbReference type="SAM" id="MobiDB-lite"/>
    </source>
</evidence>
<gene>
    <name evidence="2" type="primary">jg22919</name>
    <name evidence="2" type="ORF">PAEG_LOCUS3983</name>
</gene>
<organism evidence="2 3">
    <name type="scientific">Pararge aegeria aegeria</name>
    <dbReference type="NCBI Taxonomy" id="348720"/>
    <lineage>
        <taxon>Eukaryota</taxon>
        <taxon>Metazoa</taxon>
        <taxon>Ecdysozoa</taxon>
        <taxon>Arthropoda</taxon>
        <taxon>Hexapoda</taxon>
        <taxon>Insecta</taxon>
        <taxon>Pterygota</taxon>
        <taxon>Neoptera</taxon>
        <taxon>Endopterygota</taxon>
        <taxon>Lepidoptera</taxon>
        <taxon>Glossata</taxon>
        <taxon>Ditrysia</taxon>
        <taxon>Papilionoidea</taxon>
        <taxon>Nymphalidae</taxon>
        <taxon>Satyrinae</taxon>
        <taxon>Satyrini</taxon>
        <taxon>Parargina</taxon>
        <taxon>Pararge</taxon>
    </lineage>
</organism>
<evidence type="ECO:0000313" key="3">
    <source>
        <dbReference type="Proteomes" id="UP000838756"/>
    </source>
</evidence>
<keyword evidence="3" id="KW-1185">Reference proteome</keyword>
<comment type="caution">
    <text evidence="2">The sequence shown here is derived from an EMBL/GenBank/DDBJ whole genome shotgun (WGS) entry which is preliminary data.</text>
</comment>